<evidence type="ECO:0000313" key="2">
    <source>
        <dbReference type="Proteomes" id="UP000175706"/>
    </source>
</evidence>
<evidence type="ECO:0000313" key="1">
    <source>
        <dbReference type="EMBL" id="OFD71936.1"/>
    </source>
</evidence>
<proteinExistence type="predicted"/>
<reference evidence="1 2" key="1">
    <citation type="submission" date="2016-05" db="EMBL/GenBank/DDBJ databases">
        <title>Bacillus thuringiensis and Bacillus weihenstephanensis as novel biocontrol agents of wilt causing Verticillium species.</title>
        <authorList>
            <person name="Hollensteiner J."/>
            <person name="Wemheuer F."/>
            <person name="Harting R."/>
            <person name="Kolarzyk A."/>
            <person name="Diaz-Valerio S."/>
            <person name="Poehlein A."/>
            <person name="Brzuszkiewicz E."/>
            <person name="Nesemann K."/>
            <person name="Braus-Stromeyer S."/>
            <person name="Braus G."/>
            <person name="Daniel R."/>
            <person name="Liesegang H."/>
        </authorList>
    </citation>
    <scope>NUCLEOTIDE SEQUENCE [LARGE SCALE GENOMIC DNA]</scope>
    <source>
        <strain evidence="1 2">GOE8</strain>
    </source>
</reference>
<comment type="caution">
    <text evidence="1">The sequence shown here is derived from an EMBL/GenBank/DDBJ whole genome shotgun (WGS) entry which is preliminary data.</text>
</comment>
<sequence length="46" mass="5334">MINDPCLCKVFFMFLKAPAPVPVMTKRGPLTQDCMCYFQVYVKMKV</sequence>
<dbReference type="AlphaFoldDB" id="A0A1E8B0E5"/>
<protein>
    <submittedName>
        <fullName evidence="1">Uncharacterized protein</fullName>
    </submittedName>
</protein>
<dbReference type="Proteomes" id="UP000175706">
    <property type="component" value="Unassembled WGS sequence"/>
</dbReference>
<name>A0A1E8B0E5_BACMY</name>
<gene>
    <name evidence="1" type="ORF">BWGOE8_52080</name>
</gene>
<accession>A0A1E8B0E5</accession>
<dbReference type="EMBL" id="LXLT01000067">
    <property type="protein sequence ID" value="OFD71936.1"/>
    <property type="molecule type" value="Genomic_DNA"/>
</dbReference>
<organism evidence="1 2">
    <name type="scientific">Bacillus mycoides</name>
    <dbReference type="NCBI Taxonomy" id="1405"/>
    <lineage>
        <taxon>Bacteria</taxon>
        <taxon>Bacillati</taxon>
        <taxon>Bacillota</taxon>
        <taxon>Bacilli</taxon>
        <taxon>Bacillales</taxon>
        <taxon>Bacillaceae</taxon>
        <taxon>Bacillus</taxon>
        <taxon>Bacillus cereus group</taxon>
    </lineage>
</organism>